<dbReference type="KEGG" id="mis:MICPUN_64417"/>
<evidence type="ECO:0000313" key="1">
    <source>
        <dbReference type="EMBL" id="ACO67602.1"/>
    </source>
</evidence>
<name>C1EI11_MICCC</name>
<dbReference type="RefSeq" id="XP_002506344.1">
    <property type="nucleotide sequence ID" value="XM_002506298.1"/>
</dbReference>
<organism evidence="1 2">
    <name type="scientific">Micromonas commoda (strain RCC299 / NOUM17 / CCMP2709)</name>
    <name type="common">Picoplanktonic green alga</name>
    <dbReference type="NCBI Taxonomy" id="296587"/>
    <lineage>
        <taxon>Eukaryota</taxon>
        <taxon>Viridiplantae</taxon>
        <taxon>Chlorophyta</taxon>
        <taxon>Mamiellophyceae</taxon>
        <taxon>Mamiellales</taxon>
        <taxon>Mamiellaceae</taxon>
        <taxon>Micromonas</taxon>
    </lineage>
</organism>
<keyword evidence="2" id="KW-1185">Reference proteome</keyword>
<dbReference type="GeneID" id="8249450"/>
<accession>C1EI11</accession>
<sequence length="172" mass="18791">MAPKREMVDPAYHTLVLSESDDDLDSEEIEDAPVCDDPHAALRRVSSAFDAKVAHLTSPGLAPSEATAVTLDAEVTSRLNAARAMLSKVKRALLDPFKQMIETKRDEAAQLEEARAAEQRVLLERLTAQSKGVDEELSMLADAAGLRSVCDLYAAAEDEEIEARARRDKSRA</sequence>
<gene>
    <name evidence="1" type="ORF">MICPUN_64417</name>
</gene>
<dbReference type="EMBL" id="CP001333">
    <property type="protein sequence ID" value="ACO67602.1"/>
    <property type="molecule type" value="Genomic_DNA"/>
</dbReference>
<dbReference type="InParanoid" id="C1EI11"/>
<proteinExistence type="predicted"/>
<dbReference type="AlphaFoldDB" id="C1EI11"/>
<dbReference type="Proteomes" id="UP000002009">
    <property type="component" value="Chromosome 15"/>
</dbReference>
<evidence type="ECO:0000313" key="2">
    <source>
        <dbReference type="Proteomes" id="UP000002009"/>
    </source>
</evidence>
<reference evidence="1 2" key="1">
    <citation type="journal article" date="2009" name="Science">
        <title>Green evolution and dynamic adaptations revealed by genomes of the marine picoeukaryotes Micromonas.</title>
        <authorList>
            <person name="Worden A.Z."/>
            <person name="Lee J.H."/>
            <person name="Mock T."/>
            <person name="Rouze P."/>
            <person name="Simmons M.P."/>
            <person name="Aerts A.L."/>
            <person name="Allen A.E."/>
            <person name="Cuvelier M.L."/>
            <person name="Derelle E."/>
            <person name="Everett M.V."/>
            <person name="Foulon E."/>
            <person name="Grimwood J."/>
            <person name="Gundlach H."/>
            <person name="Henrissat B."/>
            <person name="Napoli C."/>
            <person name="McDonald S.M."/>
            <person name="Parker M.S."/>
            <person name="Rombauts S."/>
            <person name="Salamov A."/>
            <person name="Von Dassow P."/>
            <person name="Badger J.H."/>
            <person name="Coutinho P.M."/>
            <person name="Demir E."/>
            <person name="Dubchak I."/>
            <person name="Gentemann C."/>
            <person name="Eikrem W."/>
            <person name="Gready J.E."/>
            <person name="John U."/>
            <person name="Lanier W."/>
            <person name="Lindquist E.A."/>
            <person name="Lucas S."/>
            <person name="Mayer K.F."/>
            <person name="Moreau H."/>
            <person name="Not F."/>
            <person name="Otillar R."/>
            <person name="Panaud O."/>
            <person name="Pangilinan J."/>
            <person name="Paulsen I."/>
            <person name="Piegu B."/>
            <person name="Poliakov A."/>
            <person name="Robbens S."/>
            <person name="Schmutz J."/>
            <person name="Toulza E."/>
            <person name="Wyss T."/>
            <person name="Zelensky A."/>
            <person name="Zhou K."/>
            <person name="Armbrust E.V."/>
            <person name="Bhattacharya D."/>
            <person name="Goodenough U.W."/>
            <person name="Van de Peer Y."/>
            <person name="Grigoriev I.V."/>
        </authorList>
    </citation>
    <scope>NUCLEOTIDE SEQUENCE [LARGE SCALE GENOMIC DNA]</scope>
    <source>
        <strain evidence="2">RCC299 / NOUM17</strain>
    </source>
</reference>
<protein>
    <submittedName>
        <fullName evidence="1">Uncharacterized protein</fullName>
    </submittedName>
</protein>